<organism evidence="2 3">
    <name type="scientific">Thanatephorus cucumeris (strain AG1-IA)</name>
    <name type="common">Rice sheath blight fungus</name>
    <name type="synonym">Rhizoctonia solani</name>
    <dbReference type="NCBI Taxonomy" id="983506"/>
    <lineage>
        <taxon>Eukaryota</taxon>
        <taxon>Fungi</taxon>
        <taxon>Dikarya</taxon>
        <taxon>Basidiomycota</taxon>
        <taxon>Agaricomycotina</taxon>
        <taxon>Agaricomycetes</taxon>
        <taxon>Cantharellales</taxon>
        <taxon>Ceratobasidiaceae</taxon>
        <taxon>Rhizoctonia</taxon>
        <taxon>Rhizoctonia solani AG-1</taxon>
    </lineage>
</organism>
<dbReference type="HOGENOM" id="CLU_2063061_0_0_1"/>
<comment type="caution">
    <text evidence="2">The sequence shown here is derived from an EMBL/GenBank/DDBJ whole genome shotgun (WGS) entry which is preliminary data.</text>
</comment>
<protein>
    <submittedName>
        <fullName evidence="2">Uncharacterized protein</fullName>
    </submittedName>
</protein>
<proteinExistence type="predicted"/>
<accession>L8WUJ6</accession>
<gene>
    <name evidence="2" type="ORF">AG1IA_05537</name>
</gene>
<dbReference type="AlphaFoldDB" id="L8WUJ6"/>
<evidence type="ECO:0000256" key="1">
    <source>
        <dbReference type="SAM" id="MobiDB-lite"/>
    </source>
</evidence>
<evidence type="ECO:0000313" key="3">
    <source>
        <dbReference type="Proteomes" id="UP000011668"/>
    </source>
</evidence>
<feature type="region of interest" description="Disordered" evidence="1">
    <location>
        <begin position="1"/>
        <end position="75"/>
    </location>
</feature>
<dbReference type="EMBL" id="AFRT01001433">
    <property type="protein sequence ID" value="ELU40433.1"/>
    <property type="molecule type" value="Genomic_DNA"/>
</dbReference>
<dbReference type="Proteomes" id="UP000011668">
    <property type="component" value="Unassembled WGS sequence"/>
</dbReference>
<sequence>MGMRADVTEAPEIPGALRDSLLSASTPDPSVPSEQPPARDELLEAPPHFNKSRSRTLPKNSPHRDVHPQLAQFSEHSRVPEDFVVHETFTRQRPLRTRNLTITISGVSGPRTGMGPGYR</sequence>
<reference evidence="2 3" key="1">
    <citation type="journal article" date="2013" name="Nat. Commun.">
        <title>The evolution and pathogenic mechanisms of the rice sheath blight pathogen.</title>
        <authorList>
            <person name="Zheng A."/>
            <person name="Lin R."/>
            <person name="Xu L."/>
            <person name="Qin P."/>
            <person name="Tang C."/>
            <person name="Ai P."/>
            <person name="Zhang D."/>
            <person name="Liu Y."/>
            <person name="Sun Z."/>
            <person name="Feng H."/>
            <person name="Wang Y."/>
            <person name="Chen Y."/>
            <person name="Liang X."/>
            <person name="Fu R."/>
            <person name="Li Q."/>
            <person name="Zhang J."/>
            <person name="Yu X."/>
            <person name="Xie Z."/>
            <person name="Ding L."/>
            <person name="Guan P."/>
            <person name="Tang J."/>
            <person name="Liang Y."/>
            <person name="Wang S."/>
            <person name="Deng Q."/>
            <person name="Li S."/>
            <person name="Zhu J."/>
            <person name="Wang L."/>
            <person name="Liu H."/>
            <person name="Li P."/>
        </authorList>
    </citation>
    <scope>NUCLEOTIDE SEQUENCE [LARGE SCALE GENOMIC DNA]</scope>
    <source>
        <strain evidence="3">AG-1 IA</strain>
    </source>
</reference>
<name>L8WUJ6_THACA</name>
<evidence type="ECO:0000313" key="2">
    <source>
        <dbReference type="EMBL" id="ELU40433.1"/>
    </source>
</evidence>
<keyword evidence="3" id="KW-1185">Reference proteome</keyword>